<dbReference type="GO" id="GO:0046872">
    <property type="term" value="F:metal ion binding"/>
    <property type="evidence" value="ECO:0007669"/>
    <property type="project" value="UniProtKB-KW"/>
</dbReference>
<evidence type="ECO:0000256" key="2">
    <source>
        <dbReference type="ARBA" id="ARBA00008829"/>
    </source>
</evidence>
<dbReference type="AlphaFoldDB" id="A0AAD9CRZ9"/>
<dbReference type="EC" id="3.5.2.2" evidence="6"/>
<dbReference type="InterPro" id="IPR011778">
    <property type="entry name" value="Hydantoinase/dihydroPyrase"/>
</dbReference>
<dbReference type="Proteomes" id="UP001182556">
    <property type="component" value="Unassembled WGS sequence"/>
</dbReference>
<dbReference type="InterPro" id="IPR011059">
    <property type="entry name" value="Metal-dep_hydrolase_composite"/>
</dbReference>
<dbReference type="GO" id="GO:0004157">
    <property type="term" value="F:dihydropyrimidinase activity"/>
    <property type="evidence" value="ECO:0007669"/>
    <property type="project" value="UniProtKB-EC"/>
</dbReference>
<evidence type="ECO:0000256" key="6">
    <source>
        <dbReference type="ARBA" id="ARBA00039113"/>
    </source>
</evidence>
<dbReference type="SUPFAM" id="SSF51556">
    <property type="entry name" value="Metallo-dependent hydrolases"/>
    <property type="match status" value="1"/>
</dbReference>
<name>A0AAD9CRZ9_PAPLA</name>
<dbReference type="Gene3D" id="3.20.20.140">
    <property type="entry name" value="Metal-dependent hydrolases"/>
    <property type="match status" value="1"/>
</dbReference>
<dbReference type="CDD" id="cd01314">
    <property type="entry name" value="D-HYD"/>
    <property type="match status" value="1"/>
</dbReference>
<dbReference type="EMBL" id="JAODAN010000012">
    <property type="protein sequence ID" value="KAK1921092.1"/>
    <property type="molecule type" value="Genomic_DNA"/>
</dbReference>
<evidence type="ECO:0000259" key="8">
    <source>
        <dbReference type="Pfam" id="PF01979"/>
    </source>
</evidence>
<feature type="domain" description="Amidohydrolase-related" evidence="8">
    <location>
        <begin position="52"/>
        <end position="504"/>
    </location>
</feature>
<reference evidence="9" key="1">
    <citation type="submission" date="2023-02" db="EMBL/GenBank/DDBJ databases">
        <title>Identification and recombinant expression of a fungal hydrolase from Papiliotrema laurentii that hydrolyzes apple cutin and clears colloidal polyester polyurethane.</title>
        <authorList>
            <consortium name="DOE Joint Genome Institute"/>
            <person name="Roman V.A."/>
            <person name="Bojanowski C."/>
            <person name="Crable B.R."/>
            <person name="Wagner D.N."/>
            <person name="Hung C.S."/>
            <person name="Nadeau L.J."/>
            <person name="Schratz L."/>
            <person name="Haridas S."/>
            <person name="Pangilinan J."/>
            <person name="Lipzen A."/>
            <person name="Na H."/>
            <person name="Yan M."/>
            <person name="Ng V."/>
            <person name="Grigoriev I.V."/>
            <person name="Spatafora J.W."/>
            <person name="Barlow D."/>
            <person name="Biffinger J."/>
            <person name="Kelley-Loughnane N."/>
            <person name="Varaljay V.A."/>
            <person name="Crookes-Goodson W.J."/>
        </authorList>
    </citation>
    <scope>NUCLEOTIDE SEQUENCE</scope>
    <source>
        <strain evidence="9">5307AH</strain>
    </source>
</reference>
<dbReference type="InterPro" id="IPR050378">
    <property type="entry name" value="Metallo-dep_Hydrolases_sf"/>
</dbReference>
<evidence type="ECO:0000256" key="5">
    <source>
        <dbReference type="ARBA" id="ARBA00036696"/>
    </source>
</evidence>
<evidence type="ECO:0000256" key="1">
    <source>
        <dbReference type="ARBA" id="ARBA00001947"/>
    </source>
</evidence>
<dbReference type="InterPro" id="IPR032466">
    <property type="entry name" value="Metal_Hydrolase"/>
</dbReference>
<comment type="caution">
    <text evidence="9">The sequence shown here is derived from an EMBL/GenBank/DDBJ whole genome shotgun (WGS) entry which is preliminary data.</text>
</comment>
<proteinExistence type="inferred from homology"/>
<comment type="PTM">
    <text evidence="7">Carbamylation allows a single lysine to coordinate two divalent metal cations.</text>
</comment>
<organism evidence="9 10">
    <name type="scientific">Papiliotrema laurentii</name>
    <name type="common">Cryptococcus laurentii</name>
    <dbReference type="NCBI Taxonomy" id="5418"/>
    <lineage>
        <taxon>Eukaryota</taxon>
        <taxon>Fungi</taxon>
        <taxon>Dikarya</taxon>
        <taxon>Basidiomycota</taxon>
        <taxon>Agaricomycotina</taxon>
        <taxon>Tremellomycetes</taxon>
        <taxon>Tremellales</taxon>
        <taxon>Rhynchogastremaceae</taxon>
        <taxon>Papiliotrema</taxon>
    </lineage>
</organism>
<dbReference type="InterPro" id="IPR006680">
    <property type="entry name" value="Amidohydro-rel"/>
</dbReference>
<comment type="catalytic activity">
    <reaction evidence="5">
        <text>5,6-dihydrouracil + H2O = 3-(carbamoylamino)propanoate + H(+)</text>
        <dbReference type="Rhea" id="RHEA:16121"/>
        <dbReference type="ChEBI" id="CHEBI:11892"/>
        <dbReference type="ChEBI" id="CHEBI:15377"/>
        <dbReference type="ChEBI" id="CHEBI:15378"/>
        <dbReference type="ChEBI" id="CHEBI:15901"/>
        <dbReference type="EC" id="3.5.2.2"/>
    </reaction>
</comment>
<comment type="cofactor">
    <cofactor evidence="1">
        <name>Zn(2+)</name>
        <dbReference type="ChEBI" id="CHEBI:29105"/>
    </cofactor>
</comment>
<comment type="similarity">
    <text evidence="2">Belongs to the metallo-dependent hydrolases superfamily. Hydantoinase/dihydropyrimidinase family.</text>
</comment>
<evidence type="ECO:0000313" key="10">
    <source>
        <dbReference type="Proteomes" id="UP001182556"/>
    </source>
</evidence>
<sequence>MLYDLVIKNGTMVTSGDQGRLDIGIKDGVIAALAPSIDPELATEVIDAQGGYVTPGGVDAHVHLAQEFNSGPSGGAGMCADDFESGSRSAICGGTTTLIAFAMQNRGDSSLLQVVEDYHAEAMKTGSYCDWAYHVIISRPDMQMLKAELPVLVDQWGITSVKLFMTYAALQLSDYQLLDVMYEARKLSITTMIHAENGDLITWLTGRRLLLTHLTVEKLEEKGMIDPGYHAESRPPIVETEATSRAIVLAEMIQNPILFVHVGSATAAKVIRDTQSRGYPVYAETCPQYLHLTWEDLASSPTALKRFHSPQCFENSKMICSPPPGPGKSDQEALWTGLRNGTFTIYSSDHCPFRYNDVRGKAVGVLEHAASMADVTCPIDNEHVQEIVHGKTGHFKYVPNGCPGVETRLPLLFNYGVERGRITVERFVELTSTAPAKMYGLYPKKGALLPGLSDADLVIWYPPGRLDEFSLTNEHLHHDTDYTPYEGMRFGNWPRYTISKGKVVWKEGALLGSPAAGKYLKRAASQFTKAAVESIASDPARVATWLYQ</sequence>
<dbReference type="GO" id="GO:0005737">
    <property type="term" value="C:cytoplasm"/>
    <property type="evidence" value="ECO:0007669"/>
    <property type="project" value="InterPro"/>
</dbReference>
<dbReference type="PANTHER" id="PTHR11647:SF1">
    <property type="entry name" value="COLLAPSIN RESPONSE MEDIATOR PROTEIN"/>
    <property type="match status" value="1"/>
</dbReference>
<evidence type="ECO:0000256" key="4">
    <source>
        <dbReference type="ARBA" id="ARBA00022801"/>
    </source>
</evidence>
<feature type="modified residue" description="N6-carboxylysine" evidence="7">
    <location>
        <position position="162"/>
    </location>
</feature>
<evidence type="ECO:0000256" key="3">
    <source>
        <dbReference type="ARBA" id="ARBA00022723"/>
    </source>
</evidence>
<dbReference type="PANTHER" id="PTHR11647">
    <property type="entry name" value="HYDRANTOINASE/DIHYDROPYRIMIDINASE FAMILY MEMBER"/>
    <property type="match status" value="1"/>
</dbReference>
<keyword evidence="10" id="KW-1185">Reference proteome</keyword>
<evidence type="ECO:0000256" key="7">
    <source>
        <dbReference type="PIRSR" id="PIRSR611778-50"/>
    </source>
</evidence>
<dbReference type="Pfam" id="PF01979">
    <property type="entry name" value="Amidohydro_1"/>
    <property type="match status" value="1"/>
</dbReference>
<keyword evidence="3" id="KW-0479">Metal-binding</keyword>
<gene>
    <name evidence="9" type="ORF">DB88DRAFT_444074</name>
</gene>
<evidence type="ECO:0000313" key="9">
    <source>
        <dbReference type="EMBL" id="KAK1921092.1"/>
    </source>
</evidence>
<accession>A0AAD9CRZ9</accession>
<dbReference type="FunFam" id="3.20.20.140:FF:000174">
    <property type="entry name" value="Dihydropyrimidinase-related protein 2"/>
    <property type="match status" value="1"/>
</dbReference>
<keyword evidence="4" id="KW-0378">Hydrolase</keyword>
<dbReference type="Gene3D" id="2.30.40.10">
    <property type="entry name" value="Urease, subunit C, domain 1"/>
    <property type="match status" value="1"/>
</dbReference>
<dbReference type="SUPFAM" id="SSF51338">
    <property type="entry name" value="Composite domain of metallo-dependent hydrolases"/>
    <property type="match status" value="1"/>
</dbReference>
<protein>
    <recommendedName>
        <fullName evidence="6">dihydropyrimidinase</fullName>
        <ecNumber evidence="6">3.5.2.2</ecNumber>
    </recommendedName>
</protein>